<dbReference type="GO" id="GO:0000287">
    <property type="term" value="F:magnesium ion binding"/>
    <property type="evidence" value="ECO:0007669"/>
    <property type="project" value="InterPro"/>
</dbReference>
<sequence length="184" mass="18155">MTIRTPGAARADDREALVAAVASAKDVEPLAVRAGRVCPHCAGTDHGRPWASAAGVPVGVSLSRAPGVVALAVGPSALGVDVERVSRVAAAPLDAFTPGELLRAGGDPALLAGAWAAKEAVLKRDGRGLRVDPLAVDVDVVGGTARFEGVGQPLTVLFPAPDVVLVVAAGGLPVDVVGTVSGGA</sequence>
<dbReference type="RefSeq" id="WP_056068842.1">
    <property type="nucleotide sequence ID" value="NZ_JAHEWX010000013.1"/>
</dbReference>
<dbReference type="InterPro" id="IPR008278">
    <property type="entry name" value="4-PPantetheinyl_Trfase_dom"/>
</dbReference>
<dbReference type="Gene3D" id="3.90.470.20">
    <property type="entry name" value="4'-phosphopantetheinyl transferase domain"/>
    <property type="match status" value="1"/>
</dbReference>
<name>A0A9Q2W6K2_9MICO</name>
<comment type="caution">
    <text evidence="3">The sequence shown here is derived from an EMBL/GenBank/DDBJ whole genome shotgun (WGS) entry which is preliminary data.</text>
</comment>
<evidence type="ECO:0000256" key="1">
    <source>
        <dbReference type="ARBA" id="ARBA00022679"/>
    </source>
</evidence>
<protein>
    <submittedName>
        <fullName evidence="3">4'-phosphopantetheinyl transferase superfamily protein</fullName>
    </submittedName>
</protein>
<dbReference type="Proteomes" id="UP000709437">
    <property type="component" value="Unassembled WGS sequence"/>
</dbReference>
<proteinExistence type="predicted"/>
<feature type="domain" description="4'-phosphopantetheinyl transferase" evidence="2">
    <location>
        <begin position="78"/>
        <end position="138"/>
    </location>
</feature>
<dbReference type="InterPro" id="IPR037143">
    <property type="entry name" value="4-PPantetheinyl_Trfase_dom_sf"/>
</dbReference>
<dbReference type="SUPFAM" id="SSF56214">
    <property type="entry name" value="4'-phosphopantetheinyl transferase"/>
    <property type="match status" value="1"/>
</dbReference>
<dbReference type="Pfam" id="PF01648">
    <property type="entry name" value="ACPS"/>
    <property type="match status" value="1"/>
</dbReference>
<evidence type="ECO:0000313" key="3">
    <source>
        <dbReference type="EMBL" id="MBT1542249.1"/>
    </source>
</evidence>
<keyword evidence="1 3" id="KW-0808">Transferase</keyword>
<evidence type="ECO:0000259" key="2">
    <source>
        <dbReference type="Pfam" id="PF01648"/>
    </source>
</evidence>
<reference evidence="3" key="1">
    <citation type="submission" date="2021-05" db="EMBL/GenBank/DDBJ databases">
        <title>Whole genome sequence of Curtobacterium flaccumfaciens pv. flaccumfaciens strain CFBP 3417.</title>
        <authorList>
            <person name="Osdaghi E."/>
            <person name="Taghouti G."/>
            <person name="Portier P."/>
            <person name="Fazliarab A."/>
            <person name="Taghavi S.M."/>
            <person name="Briand M."/>
            <person name="Le-Saux M."/>
            <person name="Jacques M.-A."/>
        </authorList>
    </citation>
    <scope>NUCLEOTIDE SEQUENCE</scope>
    <source>
        <strain evidence="3">CFBP 3417</strain>
    </source>
</reference>
<organism evidence="3 4">
    <name type="scientific">Curtobacterium flaccumfaciens pv. flaccumfaciens</name>
    <dbReference type="NCBI Taxonomy" id="138532"/>
    <lineage>
        <taxon>Bacteria</taxon>
        <taxon>Bacillati</taxon>
        <taxon>Actinomycetota</taxon>
        <taxon>Actinomycetes</taxon>
        <taxon>Micrococcales</taxon>
        <taxon>Microbacteriaceae</taxon>
        <taxon>Curtobacterium</taxon>
    </lineage>
</organism>
<dbReference type="GO" id="GO:0008897">
    <property type="term" value="F:holo-[acyl-carrier-protein] synthase activity"/>
    <property type="evidence" value="ECO:0007669"/>
    <property type="project" value="InterPro"/>
</dbReference>
<dbReference type="AlphaFoldDB" id="A0A9Q2W6K2"/>
<dbReference type="EMBL" id="JAHEWX010000013">
    <property type="protein sequence ID" value="MBT1542249.1"/>
    <property type="molecule type" value="Genomic_DNA"/>
</dbReference>
<evidence type="ECO:0000313" key="4">
    <source>
        <dbReference type="Proteomes" id="UP000709437"/>
    </source>
</evidence>
<gene>
    <name evidence="3" type="ORF">KK103_10795</name>
</gene>
<accession>A0A9Q2W6K2</accession>